<reference evidence="1" key="1">
    <citation type="submission" date="2023-03" db="EMBL/GenBank/DDBJ databases">
        <title>Chromosome-scale reference genome and RAD-based genetic map of yellow starthistle (Centaurea solstitialis) reveal putative structural variation and QTLs associated with invader traits.</title>
        <authorList>
            <person name="Reatini B."/>
            <person name="Cang F.A."/>
            <person name="Jiang Q."/>
            <person name="Mckibben M.T.W."/>
            <person name="Barker M.S."/>
            <person name="Rieseberg L.H."/>
            <person name="Dlugosch K.M."/>
        </authorList>
    </citation>
    <scope>NUCLEOTIDE SEQUENCE</scope>
    <source>
        <strain evidence="1">CAN-66</strain>
        <tissue evidence="1">Leaf</tissue>
    </source>
</reference>
<name>A0AA38ST39_9ASTR</name>
<gene>
    <name evidence="1" type="ORF">OSB04_027962</name>
</gene>
<comment type="caution">
    <text evidence="1">The sequence shown here is derived from an EMBL/GenBank/DDBJ whole genome shotgun (WGS) entry which is preliminary data.</text>
</comment>
<accession>A0AA38ST39</accession>
<dbReference type="Proteomes" id="UP001172457">
    <property type="component" value="Chromosome 7"/>
</dbReference>
<organism evidence="1 2">
    <name type="scientific">Centaurea solstitialis</name>
    <name type="common">yellow star-thistle</name>
    <dbReference type="NCBI Taxonomy" id="347529"/>
    <lineage>
        <taxon>Eukaryota</taxon>
        <taxon>Viridiplantae</taxon>
        <taxon>Streptophyta</taxon>
        <taxon>Embryophyta</taxon>
        <taxon>Tracheophyta</taxon>
        <taxon>Spermatophyta</taxon>
        <taxon>Magnoliopsida</taxon>
        <taxon>eudicotyledons</taxon>
        <taxon>Gunneridae</taxon>
        <taxon>Pentapetalae</taxon>
        <taxon>asterids</taxon>
        <taxon>campanulids</taxon>
        <taxon>Asterales</taxon>
        <taxon>Asteraceae</taxon>
        <taxon>Carduoideae</taxon>
        <taxon>Cardueae</taxon>
        <taxon>Centaureinae</taxon>
        <taxon>Centaurea</taxon>
    </lineage>
</organism>
<proteinExistence type="predicted"/>
<dbReference type="EMBL" id="JARYMX010000007">
    <property type="protein sequence ID" value="KAJ9541456.1"/>
    <property type="molecule type" value="Genomic_DNA"/>
</dbReference>
<protein>
    <submittedName>
        <fullName evidence="1">Uncharacterized protein</fullName>
    </submittedName>
</protein>
<evidence type="ECO:0000313" key="1">
    <source>
        <dbReference type="EMBL" id="KAJ9541456.1"/>
    </source>
</evidence>
<evidence type="ECO:0000313" key="2">
    <source>
        <dbReference type="Proteomes" id="UP001172457"/>
    </source>
</evidence>
<dbReference type="AlphaFoldDB" id="A0AA38ST39"/>
<sequence length="122" mass="14282">MLDQRELNVTNSDHRSNNCLNRWTVGLANDEEREEKDDYEGAKFVEDLEEKGEPHTQWRQKFGVPKVVRSLRSSNSTHNFPYYLRWVKIGPEDQVIQPCQVTISIDKHYKDVFSATRSTLAI</sequence>
<keyword evidence="2" id="KW-1185">Reference proteome</keyword>